<gene>
    <name evidence="1" type="ORF">LTRI10_LOCUS38810</name>
</gene>
<organism evidence="1 2">
    <name type="scientific">Linum trigynum</name>
    <dbReference type="NCBI Taxonomy" id="586398"/>
    <lineage>
        <taxon>Eukaryota</taxon>
        <taxon>Viridiplantae</taxon>
        <taxon>Streptophyta</taxon>
        <taxon>Embryophyta</taxon>
        <taxon>Tracheophyta</taxon>
        <taxon>Spermatophyta</taxon>
        <taxon>Magnoliopsida</taxon>
        <taxon>eudicotyledons</taxon>
        <taxon>Gunneridae</taxon>
        <taxon>Pentapetalae</taxon>
        <taxon>rosids</taxon>
        <taxon>fabids</taxon>
        <taxon>Malpighiales</taxon>
        <taxon>Linaceae</taxon>
        <taxon>Linum</taxon>
    </lineage>
</organism>
<reference evidence="1 2" key="1">
    <citation type="submission" date="2024-04" db="EMBL/GenBank/DDBJ databases">
        <authorList>
            <person name="Fracassetti M."/>
        </authorList>
    </citation>
    <scope>NUCLEOTIDE SEQUENCE [LARGE SCALE GENOMIC DNA]</scope>
</reference>
<name>A0AAV2FM98_9ROSI</name>
<evidence type="ECO:0000313" key="2">
    <source>
        <dbReference type="Proteomes" id="UP001497516"/>
    </source>
</evidence>
<proteinExistence type="predicted"/>
<accession>A0AAV2FM98</accession>
<evidence type="ECO:0000313" key="1">
    <source>
        <dbReference type="EMBL" id="CAL1398585.1"/>
    </source>
</evidence>
<protein>
    <submittedName>
        <fullName evidence="1">Uncharacterized protein</fullName>
    </submittedName>
</protein>
<dbReference type="EMBL" id="OZ034820">
    <property type="protein sequence ID" value="CAL1398585.1"/>
    <property type="molecule type" value="Genomic_DNA"/>
</dbReference>
<sequence length="76" mass="8790">MLLEYANTKGSFALTFDRHIGQLECFSSHWSMQLMWKALALRQQPKDLDVLEFGYADGIHSKHICHGSLLPWRTNV</sequence>
<dbReference type="Proteomes" id="UP001497516">
    <property type="component" value="Chromosome 7"/>
</dbReference>
<keyword evidence="2" id="KW-1185">Reference proteome</keyword>
<dbReference type="AlphaFoldDB" id="A0AAV2FM98"/>